<feature type="transmembrane region" description="Helical" evidence="1">
    <location>
        <begin position="42"/>
        <end position="65"/>
    </location>
</feature>
<proteinExistence type="predicted"/>
<evidence type="ECO:0000313" key="3">
    <source>
        <dbReference type="Proteomes" id="UP000425916"/>
    </source>
</evidence>
<evidence type="ECO:0000313" key="2">
    <source>
        <dbReference type="EMBL" id="QGP91710.1"/>
    </source>
</evidence>
<keyword evidence="1" id="KW-1133">Transmembrane helix</keyword>
<keyword evidence="1" id="KW-0472">Membrane</keyword>
<feature type="transmembrane region" description="Helical" evidence="1">
    <location>
        <begin position="12"/>
        <end position="36"/>
    </location>
</feature>
<dbReference type="EMBL" id="CP046244">
    <property type="protein sequence ID" value="QGP91710.1"/>
    <property type="molecule type" value="Genomic_DNA"/>
</dbReference>
<sequence length="111" mass="11832">MLMADIDAKTKGGAVLNSLVLLFAGWGAMPIMAFLLMGIGGFFIAIPMIILGVVIGLIGLISLLASIFASTIKIDCPYCHTKNKLLSGTKTFDCFECHQKVLIQQGKGTKI</sequence>
<gene>
    <name evidence="2" type="ORF">MGLY_10520</name>
</gene>
<reference evidence="2 3" key="1">
    <citation type="submission" date="2019-11" db="EMBL/GenBank/DDBJ databases">
        <title>Genome sequence of Moorella glycerini DSM11254.</title>
        <authorList>
            <person name="Poehlein A."/>
            <person name="Boeer T."/>
            <person name="Daniel R."/>
        </authorList>
    </citation>
    <scope>NUCLEOTIDE SEQUENCE [LARGE SCALE GENOMIC DNA]</scope>
    <source>
        <strain evidence="2 3">DSM 11254</strain>
    </source>
</reference>
<protein>
    <submittedName>
        <fullName evidence="2">Uncharacterized protein</fullName>
    </submittedName>
</protein>
<dbReference type="SUPFAM" id="SSF48695">
    <property type="entry name" value="Multiheme cytochromes"/>
    <property type="match status" value="1"/>
</dbReference>
<dbReference type="AlphaFoldDB" id="A0A6I5ZP58"/>
<name>A0A6I5ZP58_9FIRM</name>
<evidence type="ECO:0000256" key="1">
    <source>
        <dbReference type="SAM" id="Phobius"/>
    </source>
</evidence>
<dbReference type="Proteomes" id="UP000425916">
    <property type="component" value="Chromosome"/>
</dbReference>
<keyword evidence="1" id="KW-0812">Transmembrane</keyword>
<keyword evidence="3" id="KW-1185">Reference proteome</keyword>
<organism evidence="2 3">
    <name type="scientific">Neomoorella glycerini</name>
    <dbReference type="NCBI Taxonomy" id="55779"/>
    <lineage>
        <taxon>Bacteria</taxon>
        <taxon>Bacillati</taxon>
        <taxon>Bacillota</taxon>
        <taxon>Clostridia</taxon>
        <taxon>Neomoorellales</taxon>
        <taxon>Neomoorellaceae</taxon>
        <taxon>Neomoorella</taxon>
    </lineage>
</organism>
<dbReference type="InterPro" id="IPR036280">
    <property type="entry name" value="Multihaem_cyt_sf"/>
</dbReference>
<accession>A0A6I5ZP58</accession>